<organism evidence="2 3">
    <name type="scientific">Rhodoferax sediminis</name>
    <dbReference type="NCBI Taxonomy" id="2509614"/>
    <lineage>
        <taxon>Bacteria</taxon>
        <taxon>Pseudomonadati</taxon>
        <taxon>Pseudomonadota</taxon>
        <taxon>Betaproteobacteria</taxon>
        <taxon>Burkholderiales</taxon>
        <taxon>Comamonadaceae</taxon>
        <taxon>Rhodoferax</taxon>
    </lineage>
</organism>
<dbReference type="EMBL" id="CP035503">
    <property type="protein sequence ID" value="QDL38543.1"/>
    <property type="molecule type" value="Genomic_DNA"/>
</dbReference>
<keyword evidence="3" id="KW-1185">Reference proteome</keyword>
<gene>
    <name evidence="2" type="ORF">EUB48_15535</name>
</gene>
<feature type="compositionally biased region" description="Low complexity" evidence="1">
    <location>
        <begin position="159"/>
        <end position="171"/>
    </location>
</feature>
<protein>
    <submittedName>
        <fullName evidence="2">Uncharacterized protein</fullName>
    </submittedName>
</protein>
<dbReference type="AlphaFoldDB" id="A0A515DDQ1"/>
<proteinExistence type="predicted"/>
<dbReference type="OrthoDB" id="8810628at2"/>
<dbReference type="KEGG" id="rhf:EUB48_15535"/>
<sequence>MFLEKPHPRSKRPSIEHEEERAWVSFYKRVGNDLALAIEVLTQLDSDPDMKRSHLALYLCCKESLRTHKARQARNKRIGLFVRWLCSGLFTQLFVQWPNTLRRSLHRGGDIVVECLPQTETDVSKEPALAKARQLAQEPTFATAQAAFRQQRTVASAEPAAATAEAGDSAPCPAVRKAA</sequence>
<accession>A0A515DDQ1</accession>
<evidence type="ECO:0000313" key="2">
    <source>
        <dbReference type="EMBL" id="QDL38543.1"/>
    </source>
</evidence>
<evidence type="ECO:0000256" key="1">
    <source>
        <dbReference type="SAM" id="MobiDB-lite"/>
    </source>
</evidence>
<dbReference type="RefSeq" id="WP_142819984.1">
    <property type="nucleotide sequence ID" value="NZ_CP035503.1"/>
</dbReference>
<name>A0A515DDQ1_9BURK</name>
<evidence type="ECO:0000313" key="3">
    <source>
        <dbReference type="Proteomes" id="UP000316798"/>
    </source>
</evidence>
<dbReference type="Proteomes" id="UP000316798">
    <property type="component" value="Chromosome"/>
</dbReference>
<feature type="region of interest" description="Disordered" evidence="1">
    <location>
        <begin position="159"/>
        <end position="179"/>
    </location>
</feature>
<reference evidence="2 3" key="1">
    <citation type="submission" date="2019-01" db="EMBL/GenBank/DDBJ databases">
        <title>Genomic insights into a novel species Rhodoferax sp.</title>
        <authorList>
            <person name="Jin L."/>
        </authorList>
    </citation>
    <scope>NUCLEOTIDE SEQUENCE [LARGE SCALE GENOMIC DNA]</scope>
    <source>
        <strain evidence="2 3">CHu59-6-5</strain>
    </source>
</reference>